<dbReference type="SUPFAM" id="SSF56112">
    <property type="entry name" value="Protein kinase-like (PK-like)"/>
    <property type="match status" value="1"/>
</dbReference>
<sequence>MKKLFSKIDNSKELNSYLGKVFTLGKITVTVEEVLAEGGFAVVFLVKGSNNKKFALKRMYVNNEHDLSVAKREIQISSNLSGHKNIIGYVDSSITHTQNGVYEVLLLMPYCKTHVLQMMNARLQYGFSEAEVIQIFCDICEAVSRLHHCQTPIIHRDLKVENILMSESGSYVLCDFGSATGKILSGSAQGALTVEEEVQKYTTLSYRAPEMVDIYSGKPITTKADIWALGCLLYKLCFFSLPFGESTLAIQSGHFTIPDNSKFSKGIHSLIRYMLEPDPDKRPDIFQVSFVAFSLRGKDCPVQNLLKTQTPELDQLAVPPKESDILKKSSTKQTAKSSVIPLVEGTSVTPRQRPKATISSGVPPPIGTSPTPSRPTPLLFPAVVSPQSSNSANYQNIPSKHSDSLMRNNGVDSVENIFPSSGYPDPFVENENITTSSNNQKLESIARSVISPEHTPPLSPMLDTSKCKHRRIVSDTSTFNKACANEINKNLASYDSIGKSRPSSSSPLDNIIDSEISTSNKALPSRNIISEVRSLSAISSVDWNPFEDLPCGRIAEDNVFGVEFDKIKRGSQCSISNVKSQESLVMAFSELSTTDDPFISAPFSLPVSRQNSKSKLGKGVGISTTNEWKSYLHSSSITAITKEDSRISVLSRNETPSLVAFSPPFIKAPIEDRSKYEKLKYNVDDLSSDDSNQGKQKNELRITQKKKGGIKIIPGKGIRKRKNSKIMGEISDDVSADSIGSASDLQAREDEEEIEEQWEKVETETINDSVQTCGSSVYHAETESMAREEYVAKSERISAILQDDIDILFVGHSYGDKPLLADDELDIEEDNLSSSPPFLIDILDETPSKDVFSLAPFHKPAIRKKLRQEFNSAPDLLFQLSNPSSPTLDEEPTIIENSLLNLKFKVNKKDSYLKKHSNNSSFNQLYSNNTSNTVKEKISKNTHFFGSTSFKNKLRTNPFIKDYNMLSIDNHSSSTMLQNIDSNQGDFIISTIPKNNDIIKCLTFSNSVVDYDLFGSTPFDKLPSNNQSSYLGLDSENILSELSDSISNSEFSMSNTLILANENEKNNVILQKNSKTHNLSDKSKFYLSKDYEPTLRHMLNKSSESKRVVKIKKKNSKITATGFSNMSFEDFPCDDANKSLDQSGSIPFEVLREKKLSVESDKRFDSLKVKTNPFP</sequence>
<dbReference type="AlphaFoldDB" id="A0A1B6C739"/>
<protein>
    <recommendedName>
        <fullName evidence="2">Protein kinase domain-containing protein</fullName>
    </recommendedName>
</protein>
<gene>
    <name evidence="3" type="ORF">g.24936</name>
</gene>
<feature type="region of interest" description="Disordered" evidence="1">
    <location>
        <begin position="320"/>
        <end position="375"/>
    </location>
</feature>
<feature type="domain" description="Protein kinase" evidence="2">
    <location>
        <begin position="29"/>
        <end position="294"/>
    </location>
</feature>
<evidence type="ECO:0000313" key="3">
    <source>
        <dbReference type="EMBL" id="JAS09282.1"/>
    </source>
</evidence>
<dbReference type="PROSITE" id="PS50011">
    <property type="entry name" value="PROTEIN_KINASE_DOM"/>
    <property type="match status" value="1"/>
</dbReference>
<dbReference type="EMBL" id="GEDC01028016">
    <property type="protein sequence ID" value="JAS09282.1"/>
    <property type="molecule type" value="Transcribed_RNA"/>
</dbReference>
<accession>A0A1B6C739</accession>
<evidence type="ECO:0000256" key="1">
    <source>
        <dbReference type="SAM" id="MobiDB-lite"/>
    </source>
</evidence>
<dbReference type="InterPro" id="IPR000719">
    <property type="entry name" value="Prot_kinase_dom"/>
</dbReference>
<dbReference type="InterPro" id="IPR051744">
    <property type="entry name" value="AP2_assoc_SerThr_kinase"/>
</dbReference>
<dbReference type="InterPro" id="IPR011009">
    <property type="entry name" value="Kinase-like_dom_sf"/>
</dbReference>
<evidence type="ECO:0000259" key="2">
    <source>
        <dbReference type="PROSITE" id="PS50011"/>
    </source>
</evidence>
<dbReference type="SMART" id="SM00220">
    <property type="entry name" value="S_TKc"/>
    <property type="match status" value="1"/>
</dbReference>
<dbReference type="InterPro" id="IPR008271">
    <property type="entry name" value="Ser/Thr_kinase_AS"/>
</dbReference>
<dbReference type="PANTHER" id="PTHR47907:SF5">
    <property type="entry name" value="AP2 ASSOCIATED KINASE 1"/>
    <property type="match status" value="1"/>
</dbReference>
<dbReference type="GO" id="GO:0004672">
    <property type="term" value="F:protein kinase activity"/>
    <property type="evidence" value="ECO:0007669"/>
    <property type="project" value="InterPro"/>
</dbReference>
<feature type="compositionally biased region" description="Pro residues" evidence="1">
    <location>
        <begin position="362"/>
        <end position="375"/>
    </location>
</feature>
<dbReference type="Gene3D" id="1.10.510.10">
    <property type="entry name" value="Transferase(Phosphotransferase) domain 1"/>
    <property type="match status" value="1"/>
</dbReference>
<organism evidence="3">
    <name type="scientific">Clastoptera arizonana</name>
    <name type="common">Arizona spittle bug</name>
    <dbReference type="NCBI Taxonomy" id="38151"/>
    <lineage>
        <taxon>Eukaryota</taxon>
        <taxon>Metazoa</taxon>
        <taxon>Ecdysozoa</taxon>
        <taxon>Arthropoda</taxon>
        <taxon>Hexapoda</taxon>
        <taxon>Insecta</taxon>
        <taxon>Pterygota</taxon>
        <taxon>Neoptera</taxon>
        <taxon>Paraneoptera</taxon>
        <taxon>Hemiptera</taxon>
        <taxon>Auchenorrhyncha</taxon>
        <taxon>Cercopoidea</taxon>
        <taxon>Clastopteridae</taxon>
        <taxon>Clastoptera</taxon>
    </lineage>
</organism>
<dbReference type="PROSITE" id="PS00108">
    <property type="entry name" value="PROTEIN_KINASE_ST"/>
    <property type="match status" value="1"/>
</dbReference>
<reference evidence="3" key="1">
    <citation type="submission" date="2015-12" db="EMBL/GenBank/DDBJ databases">
        <title>De novo transcriptome assembly of four potential Pierce s Disease insect vectors from Arizona vineyards.</title>
        <authorList>
            <person name="Tassone E.E."/>
        </authorList>
    </citation>
    <scope>NUCLEOTIDE SEQUENCE</scope>
</reference>
<proteinExistence type="predicted"/>
<name>A0A1B6C739_9HEMI</name>
<dbReference type="Pfam" id="PF00069">
    <property type="entry name" value="Pkinase"/>
    <property type="match status" value="1"/>
</dbReference>
<dbReference type="CDD" id="cd14037">
    <property type="entry name" value="STKc_NAK_like"/>
    <property type="match status" value="1"/>
</dbReference>
<feature type="region of interest" description="Disordered" evidence="1">
    <location>
        <begin position="729"/>
        <end position="755"/>
    </location>
</feature>
<dbReference type="PANTHER" id="PTHR47907">
    <property type="entry name" value="PROTEIN KINASE DOMAIN-CONTAINING PROTEIN"/>
    <property type="match status" value="1"/>
</dbReference>
<dbReference type="GO" id="GO:0005524">
    <property type="term" value="F:ATP binding"/>
    <property type="evidence" value="ECO:0007669"/>
    <property type="project" value="InterPro"/>
</dbReference>